<proteinExistence type="predicted"/>
<organism evidence="2 3">
    <name type="scientific">Mycolicibacterium vanbaalenii</name>
    <name type="common">Mycobacterium vanbaalenii</name>
    <dbReference type="NCBI Taxonomy" id="110539"/>
    <lineage>
        <taxon>Bacteria</taxon>
        <taxon>Bacillati</taxon>
        <taxon>Actinomycetota</taxon>
        <taxon>Actinomycetes</taxon>
        <taxon>Mycobacteriales</taxon>
        <taxon>Mycobacteriaceae</taxon>
        <taxon>Mycolicibacterium</taxon>
    </lineage>
</organism>
<dbReference type="PROSITE" id="PS51257">
    <property type="entry name" value="PROKAR_LIPOPROTEIN"/>
    <property type="match status" value="1"/>
</dbReference>
<name>A0A5S9MV91_MYCVN</name>
<dbReference type="Proteomes" id="UP000430146">
    <property type="component" value="Unassembled WGS sequence"/>
</dbReference>
<dbReference type="AlphaFoldDB" id="A0A5S9MV91"/>
<sequence length="142" mass="15266">MIRFLRTVCLAVCCAIVVTACGLFFTSEDDPLEAKLATVRDGTQPVPLRELTDFRWDEVHLFNEYTDGAFIEKTVGEPVISADYHAAGSLLVFEETGSVVKTVTVTGDYLRADQPTFSADVLAAPNGSGALRLVSPGRAAPN</sequence>
<evidence type="ECO:0000313" key="2">
    <source>
        <dbReference type="EMBL" id="CAA0080801.1"/>
    </source>
</evidence>
<protein>
    <recommendedName>
        <fullName evidence="4">LPS export ABC transporter periplasmic protein LptC</fullName>
    </recommendedName>
</protein>
<accession>A0A5S9MV91</accession>
<dbReference type="EMBL" id="CACSIP010000001">
    <property type="protein sequence ID" value="CAA0080801.1"/>
    <property type="molecule type" value="Genomic_DNA"/>
</dbReference>
<keyword evidence="1" id="KW-0732">Signal</keyword>
<reference evidence="2 3" key="1">
    <citation type="submission" date="2019-11" db="EMBL/GenBank/DDBJ databases">
        <authorList>
            <person name="Holert J."/>
        </authorList>
    </citation>
    <scope>NUCLEOTIDE SEQUENCE [LARGE SCALE GENOMIC DNA]</scope>
    <source>
        <strain evidence="2">BC8_1</strain>
    </source>
</reference>
<evidence type="ECO:0000313" key="3">
    <source>
        <dbReference type="Proteomes" id="UP000430146"/>
    </source>
</evidence>
<feature type="signal peptide" evidence="1">
    <location>
        <begin position="1"/>
        <end position="20"/>
    </location>
</feature>
<feature type="chain" id="PRO_5025064393" description="LPS export ABC transporter periplasmic protein LptC" evidence="1">
    <location>
        <begin position="21"/>
        <end position="142"/>
    </location>
</feature>
<dbReference type="RefSeq" id="WP_234897248.1">
    <property type="nucleotide sequence ID" value="NZ_CACSIP010000001.1"/>
</dbReference>
<evidence type="ECO:0000256" key="1">
    <source>
        <dbReference type="SAM" id="SignalP"/>
    </source>
</evidence>
<gene>
    <name evidence="2" type="ORF">AELLOGFF_00282</name>
</gene>
<keyword evidence="3" id="KW-1185">Reference proteome</keyword>
<evidence type="ECO:0008006" key="4">
    <source>
        <dbReference type="Google" id="ProtNLM"/>
    </source>
</evidence>